<proteinExistence type="inferred from homology"/>
<feature type="transmembrane region" description="Helical" evidence="12">
    <location>
        <begin position="428"/>
        <end position="449"/>
    </location>
</feature>
<dbReference type="CDD" id="cd12148">
    <property type="entry name" value="fungal_TF_MHR"/>
    <property type="match status" value="1"/>
</dbReference>
<evidence type="ECO:0000256" key="8">
    <source>
        <dbReference type="ARBA" id="ARBA00023163"/>
    </source>
</evidence>
<dbReference type="InterPro" id="IPR007219">
    <property type="entry name" value="XnlR_reg_dom"/>
</dbReference>
<evidence type="ECO:0000256" key="1">
    <source>
        <dbReference type="ARBA" id="ARBA00004141"/>
    </source>
</evidence>
<comment type="caution">
    <text evidence="15">The sequence shown here is derived from an EMBL/GenBank/DDBJ whole genome shotgun (WGS) entry which is preliminary data.</text>
</comment>
<gene>
    <name evidence="15" type="ORF">ANOM_001634</name>
</gene>
<evidence type="ECO:0000259" key="14">
    <source>
        <dbReference type="PROSITE" id="PS50850"/>
    </source>
</evidence>
<dbReference type="EMBL" id="JNOM01000034">
    <property type="protein sequence ID" value="KNG89310.1"/>
    <property type="molecule type" value="Genomic_DNA"/>
</dbReference>
<evidence type="ECO:0000256" key="2">
    <source>
        <dbReference type="ARBA" id="ARBA00008335"/>
    </source>
</evidence>
<dbReference type="InterPro" id="IPR036236">
    <property type="entry name" value="Znf_C2H2_sf"/>
</dbReference>
<feature type="domain" description="C2H2-type" evidence="13">
    <location>
        <begin position="524"/>
        <end position="551"/>
    </location>
</feature>
<evidence type="ECO:0000313" key="15">
    <source>
        <dbReference type="EMBL" id="KNG89310.1"/>
    </source>
</evidence>
<feature type="region of interest" description="Disordered" evidence="11">
    <location>
        <begin position="580"/>
        <end position="625"/>
    </location>
</feature>
<feature type="domain" description="C2H2-type" evidence="13">
    <location>
        <begin position="493"/>
        <end position="522"/>
    </location>
</feature>
<evidence type="ECO:0000256" key="5">
    <source>
        <dbReference type="ARBA" id="ARBA00022989"/>
    </source>
</evidence>
<keyword evidence="16" id="KW-1185">Reference proteome</keyword>
<reference evidence="15 16" key="1">
    <citation type="submission" date="2014-06" db="EMBL/GenBank/DDBJ databases">
        <title>The Genome of the Aflatoxigenic Filamentous Fungus Aspergillus nomius.</title>
        <authorList>
            <person name="Moore M.G."/>
            <person name="Shannon B.M."/>
            <person name="Brian M.M."/>
        </authorList>
    </citation>
    <scope>NUCLEOTIDE SEQUENCE [LARGE SCALE GENOMIC DNA]</scope>
    <source>
        <strain evidence="15 16">NRRL 13137</strain>
    </source>
</reference>
<dbReference type="OrthoDB" id="1405595at2759"/>
<name>A0A0L1JC59_ASPN3</name>
<dbReference type="FunFam" id="1.20.1250.20:FF:000013">
    <property type="entry name" value="MFS general substrate transporter"/>
    <property type="match status" value="1"/>
</dbReference>
<keyword evidence="6" id="KW-0805">Transcription regulation</keyword>
<feature type="compositionally biased region" description="Acidic residues" evidence="11">
    <location>
        <begin position="602"/>
        <end position="611"/>
    </location>
</feature>
<feature type="compositionally biased region" description="Polar residues" evidence="11">
    <location>
        <begin position="588"/>
        <end position="599"/>
    </location>
</feature>
<feature type="transmembrane region" description="Helical" evidence="12">
    <location>
        <begin position="78"/>
        <end position="100"/>
    </location>
</feature>
<feature type="transmembrane region" description="Helical" evidence="12">
    <location>
        <begin position="107"/>
        <end position="126"/>
    </location>
</feature>
<dbReference type="PANTHER" id="PTHR43791">
    <property type="entry name" value="PERMEASE-RELATED"/>
    <property type="match status" value="1"/>
</dbReference>
<dbReference type="GO" id="GO:0003677">
    <property type="term" value="F:DNA binding"/>
    <property type="evidence" value="ECO:0007669"/>
    <property type="project" value="InterPro"/>
</dbReference>
<feature type="transmembrane region" description="Helical" evidence="12">
    <location>
        <begin position="335"/>
        <end position="356"/>
    </location>
</feature>
<dbReference type="FunFam" id="1.20.1250.20:FF:000188">
    <property type="entry name" value="MFS general substrate transporter"/>
    <property type="match status" value="1"/>
</dbReference>
<feature type="transmembrane region" description="Helical" evidence="12">
    <location>
        <begin position="306"/>
        <end position="323"/>
    </location>
</feature>
<keyword evidence="9" id="KW-0539">Nucleus</keyword>
<dbReference type="PROSITE" id="PS50850">
    <property type="entry name" value="MFS"/>
    <property type="match status" value="1"/>
</dbReference>
<evidence type="ECO:0000256" key="12">
    <source>
        <dbReference type="SAM" id="Phobius"/>
    </source>
</evidence>
<dbReference type="InterPro" id="IPR013087">
    <property type="entry name" value="Znf_C2H2_type"/>
</dbReference>
<dbReference type="PANTHER" id="PTHR43791:SF9">
    <property type="entry name" value="MAJOR FACILITATOR-TYPE TRANSPORTER HXNP"/>
    <property type="match status" value="1"/>
</dbReference>
<keyword evidence="7 12" id="KW-0472">Membrane</keyword>
<dbReference type="SMART" id="SM00355">
    <property type="entry name" value="ZnF_C2H2"/>
    <property type="match status" value="2"/>
</dbReference>
<dbReference type="GO" id="GO:0016020">
    <property type="term" value="C:membrane"/>
    <property type="evidence" value="ECO:0007669"/>
    <property type="project" value="UniProtKB-SubCell"/>
</dbReference>
<sequence>MSELKQSTMTSPDAGVNLGQTSTYVDADAERAYRRKVDLWVLPMLCLMYFFDCMDRSNLANAKTDGLDDDLHFQGNDYSLLILLFYIPFGLFDLPWNLLIKRYSGRIMLSSMSVVWGILALCQCAAKDFGSLLAIRIILGVFEAGFFAGATFYLTLFYTRGEMGFRLAIVQSFAVLASAFSGLISFGVFQIESHSVKGWQYLFIIEGGMTLIIGVFGFLVLPDNPQQAWFLNGREREAATARLLRDSSSEVSTNFNLKACFQSWGDWQFPIWCIISFTYPVAYATAMNFFPLIVQRLGYSVVKTNLWTVAPNLVGAVVLLGVAKSSDYFRERTCHIVFSLALSLVGMVILVAIDVLHHKGVAYFACFLMASGAYIPSCLVHAWHNNNNVHENSRAANTGFLVGLGNLAGVVSAATFRTEYAPKYLPTLIATCCCNAVCIIFVTGLGVWMRFENRRRDRKQGFRLGENGVDTSQFKEGSRSVQWRCICNAMKNHACKYPGCDKSFTRAEHLRRHALNHEQPRKGFTCERCRVHFQRPDLLARHMLRHDKRDEEAGGPGLGILNTRKRTRRARDGTIIVRPSQREMRSGGRSTTASLSSGQDVVAEEEEEPMDEAPLSPPISGTDPNSLPIVETDPFLAPMMPGGPFEPYVEPIPGQFDAADGSFNLELGGMGDFFSMDTATDFNLPFAATCNYNWLFDVASLDDAFHQFDFPLGFDTEPFPGALNTDYNPPVDKYDGPSALLEVASMMNKGQTPQSTLSPIMPDILEADWMSGTSFLGPSPPPHLPRLSENCRRGILSLVMQVSPVGIDGRPRTLDSPLLTLGALQSYCDLFFTRFNVTYPLVHQATFNPETIDPIFLAAVLFMGATYSTREAHQLAVGIHDKLRNQLLCHEEFSPQPEFWVLQTMLLIDCFGKMRAGSKQRERAQLFHCVLIKLIRRSNCCSIQDSPQLARSEDIDQAWRQAMDAEQRKRLAMLCFMWDTQHAVLFSQSLCMSAFEIRSRLPCSAAIWEASSAREWAHLAARETNRPFLTVLKGYITPGSVSRPRDLNVFARTVILHGLMSVSADLKRRDQTTLRSETPERVGAWTPRMSRSYVLWKVDFDADCLAMKLAQTADPRRFTGLKMAAHALYHASCLALSVEILDLQIVAGAVQILGRTVTPADQSRSLQNIVRWLHEDSGASTAVARHASHLLQDAVLSLHDWDQTDAFHFPWCLYLATLACWVFHRGMDPSSSEPRMNTDLSSLIVMMTNCPSTTELAALSGKYDPKPLVAAMAQQLATVRWAVVHDAMKVLIALS</sequence>
<feature type="transmembrane region" description="Helical" evidence="12">
    <location>
        <begin position="362"/>
        <end position="383"/>
    </location>
</feature>
<keyword evidence="5 12" id="KW-1133">Transmembrane helix</keyword>
<dbReference type="GO" id="GO:0022857">
    <property type="term" value="F:transmembrane transporter activity"/>
    <property type="evidence" value="ECO:0007669"/>
    <property type="project" value="InterPro"/>
</dbReference>
<feature type="domain" description="Major facilitator superfamily (MFS) profile" evidence="14">
    <location>
        <begin position="41"/>
        <end position="450"/>
    </location>
</feature>
<dbReference type="InterPro" id="IPR011701">
    <property type="entry name" value="MFS"/>
</dbReference>
<evidence type="ECO:0000256" key="11">
    <source>
        <dbReference type="SAM" id="MobiDB-lite"/>
    </source>
</evidence>
<protein>
    <recommendedName>
        <fullName evidence="17">MFS general substrate transporter</fullName>
    </recommendedName>
</protein>
<comment type="similarity">
    <text evidence="2">Belongs to the major facilitator superfamily.</text>
</comment>
<dbReference type="InterPro" id="IPR036259">
    <property type="entry name" value="MFS_trans_sf"/>
</dbReference>
<feature type="transmembrane region" description="Helical" evidence="12">
    <location>
        <begin position="271"/>
        <end position="294"/>
    </location>
</feature>
<accession>A0A0L1JC59</accession>
<dbReference type="GO" id="GO:0008270">
    <property type="term" value="F:zinc ion binding"/>
    <property type="evidence" value="ECO:0007669"/>
    <property type="project" value="UniProtKB-KW"/>
</dbReference>
<dbReference type="SUPFAM" id="SSF103473">
    <property type="entry name" value="MFS general substrate transporter"/>
    <property type="match status" value="1"/>
</dbReference>
<keyword evidence="4 12" id="KW-0812">Transmembrane</keyword>
<feature type="transmembrane region" description="Helical" evidence="12">
    <location>
        <begin position="201"/>
        <end position="221"/>
    </location>
</feature>
<keyword evidence="10" id="KW-0479">Metal-binding</keyword>
<dbReference type="InterPro" id="IPR020846">
    <property type="entry name" value="MFS_dom"/>
</dbReference>
<dbReference type="SUPFAM" id="SSF57667">
    <property type="entry name" value="beta-beta-alpha zinc fingers"/>
    <property type="match status" value="1"/>
</dbReference>
<dbReference type="RefSeq" id="XP_015410233.1">
    <property type="nucleotide sequence ID" value="XM_015546891.1"/>
</dbReference>
<keyword evidence="10" id="KW-0863">Zinc-finger</keyword>
<keyword evidence="3" id="KW-0813">Transport</keyword>
<evidence type="ECO:0000256" key="3">
    <source>
        <dbReference type="ARBA" id="ARBA00022448"/>
    </source>
</evidence>
<dbReference type="Proteomes" id="UP000037505">
    <property type="component" value="Unassembled WGS sequence"/>
</dbReference>
<keyword evidence="10" id="KW-0862">Zinc</keyword>
<dbReference type="PROSITE" id="PS00028">
    <property type="entry name" value="ZINC_FINGER_C2H2_1"/>
    <property type="match status" value="2"/>
</dbReference>
<dbReference type="Gene3D" id="3.30.160.60">
    <property type="entry name" value="Classic Zinc Finger"/>
    <property type="match status" value="1"/>
</dbReference>
<evidence type="ECO:0000256" key="9">
    <source>
        <dbReference type="ARBA" id="ARBA00023242"/>
    </source>
</evidence>
<dbReference type="PROSITE" id="PS50157">
    <property type="entry name" value="ZINC_FINGER_C2H2_2"/>
    <property type="match status" value="2"/>
</dbReference>
<organism evidence="15 16">
    <name type="scientific">Aspergillus nomiae NRRL (strain ATCC 15546 / NRRL 13137 / CBS 260.88 / M93)</name>
    <dbReference type="NCBI Taxonomy" id="1509407"/>
    <lineage>
        <taxon>Eukaryota</taxon>
        <taxon>Fungi</taxon>
        <taxon>Dikarya</taxon>
        <taxon>Ascomycota</taxon>
        <taxon>Pezizomycotina</taxon>
        <taxon>Eurotiomycetes</taxon>
        <taxon>Eurotiomycetidae</taxon>
        <taxon>Eurotiales</taxon>
        <taxon>Aspergillaceae</taxon>
        <taxon>Aspergillus</taxon>
        <taxon>Aspergillus subgen. Circumdati</taxon>
    </lineage>
</organism>
<evidence type="ECO:0000256" key="6">
    <source>
        <dbReference type="ARBA" id="ARBA00023015"/>
    </source>
</evidence>
<evidence type="ECO:0000259" key="13">
    <source>
        <dbReference type="PROSITE" id="PS50157"/>
    </source>
</evidence>
<feature type="transmembrane region" description="Helical" evidence="12">
    <location>
        <begin position="168"/>
        <end position="189"/>
    </location>
</feature>
<evidence type="ECO:0000256" key="10">
    <source>
        <dbReference type="PROSITE-ProRule" id="PRU00042"/>
    </source>
</evidence>
<evidence type="ECO:0000313" key="16">
    <source>
        <dbReference type="Proteomes" id="UP000037505"/>
    </source>
</evidence>
<keyword evidence="8" id="KW-0804">Transcription</keyword>
<feature type="transmembrane region" description="Helical" evidence="12">
    <location>
        <begin position="132"/>
        <end position="156"/>
    </location>
</feature>
<dbReference type="GO" id="GO:0006351">
    <property type="term" value="P:DNA-templated transcription"/>
    <property type="evidence" value="ECO:0007669"/>
    <property type="project" value="InterPro"/>
</dbReference>
<evidence type="ECO:0000256" key="4">
    <source>
        <dbReference type="ARBA" id="ARBA00022692"/>
    </source>
</evidence>
<dbReference type="Pfam" id="PF04082">
    <property type="entry name" value="Fungal_trans"/>
    <property type="match status" value="1"/>
</dbReference>
<feature type="transmembrane region" description="Helical" evidence="12">
    <location>
        <begin position="39"/>
        <end position="58"/>
    </location>
</feature>
<evidence type="ECO:0000256" key="7">
    <source>
        <dbReference type="ARBA" id="ARBA00023136"/>
    </source>
</evidence>
<dbReference type="GeneID" id="26803438"/>
<dbReference type="Gene3D" id="1.20.1250.20">
    <property type="entry name" value="MFS general substrate transporter like domains"/>
    <property type="match status" value="2"/>
</dbReference>
<dbReference type="Pfam" id="PF07690">
    <property type="entry name" value="MFS_1"/>
    <property type="match status" value="1"/>
</dbReference>
<comment type="subcellular location">
    <subcellularLocation>
        <location evidence="1">Membrane</location>
        <topology evidence="1">Multi-pass membrane protein</topology>
    </subcellularLocation>
</comment>
<evidence type="ECO:0008006" key="17">
    <source>
        <dbReference type="Google" id="ProtNLM"/>
    </source>
</evidence>